<dbReference type="InterPro" id="IPR000757">
    <property type="entry name" value="Beta-glucanase-like"/>
</dbReference>
<sequence length="537" mass="60612">MRKINKEEIRKLNERICVMVALNKDMNLNRMRTVLFWGIVLTISFLGNGRLNAQFIDAATAEGVQPNLVTPTGDTWTLDFSDEFEGINVDPFKWNVIVSPKTRAPRPDLGIADWWWTAENVWQENGNLVLRVTKEDYNTMHCGSVNSNNLYETQYGYFEARMKIADASKGTHTAFWFQGDNQSNVDGTANDGAEIDVFESAWMEDYTKSVIHIDGYGANHRANTIKYSTPNIHDGNYHTWGFHWTESFMDIYYDGVFKVRYSHPDWIVKSPEFLWLSDGASFGYAGDNFTREPLGTLTHAYVDYVRVWKHVSDDEMTEYECESLTPSSPTGNEIQIKSSPLASAGQHVKFISNNTNSEIIFEVPIGLDGDHTITLQSLTWSAFGQYNCAVETSPGNWQEMSNSIDLYNNQSTLVSQSFEEIHLDAGTYRVKFTCVGKNASSTGYVGSFDKLIVNSRNTLSTSVEEHEPAQEIKVYPNPVHDVLYISGLEAPTAVLVYNTQGVMVMQATVFGKIGVSHLKGGFYMAKIGNEIVRFRKR</sequence>
<dbReference type="Gene3D" id="2.60.120.200">
    <property type="match status" value="1"/>
</dbReference>
<evidence type="ECO:0000256" key="2">
    <source>
        <dbReference type="SAM" id="Phobius"/>
    </source>
</evidence>
<dbReference type="Pfam" id="PF18962">
    <property type="entry name" value="Por_Secre_tail"/>
    <property type="match status" value="1"/>
</dbReference>
<dbReference type="NCBIfam" id="TIGR04183">
    <property type="entry name" value="Por_Secre_tail"/>
    <property type="match status" value="1"/>
</dbReference>
<feature type="transmembrane region" description="Helical" evidence="2">
    <location>
        <begin position="34"/>
        <end position="51"/>
    </location>
</feature>
<protein>
    <submittedName>
        <fullName evidence="4">Family 16 glycosylhydrolase</fullName>
    </submittedName>
</protein>
<dbReference type="InterPro" id="IPR013320">
    <property type="entry name" value="ConA-like_dom_sf"/>
</dbReference>
<name>A0A941IYQ2_9BACT</name>
<proteinExistence type="inferred from homology"/>
<feature type="domain" description="GH16" evidence="3">
    <location>
        <begin position="63"/>
        <end position="313"/>
    </location>
</feature>
<dbReference type="Gene3D" id="2.60.120.260">
    <property type="entry name" value="Galactose-binding domain-like"/>
    <property type="match status" value="1"/>
</dbReference>
<dbReference type="Pfam" id="PF00722">
    <property type="entry name" value="Glyco_hydro_16"/>
    <property type="match status" value="1"/>
</dbReference>
<evidence type="ECO:0000313" key="5">
    <source>
        <dbReference type="Proteomes" id="UP000679220"/>
    </source>
</evidence>
<dbReference type="GO" id="GO:0004553">
    <property type="term" value="F:hydrolase activity, hydrolyzing O-glycosyl compounds"/>
    <property type="evidence" value="ECO:0007669"/>
    <property type="project" value="InterPro"/>
</dbReference>
<evidence type="ECO:0000256" key="1">
    <source>
        <dbReference type="ARBA" id="ARBA00006865"/>
    </source>
</evidence>
<reference evidence="4" key="2">
    <citation type="submission" date="2021-04" db="EMBL/GenBank/DDBJ databases">
        <authorList>
            <person name="Zhang T."/>
            <person name="Zhang Y."/>
            <person name="Lu D."/>
            <person name="Zuo D."/>
            <person name="Du Z."/>
        </authorList>
    </citation>
    <scope>NUCLEOTIDE SEQUENCE</scope>
    <source>
        <strain evidence="4">JR1</strain>
    </source>
</reference>
<dbReference type="GO" id="GO:0005975">
    <property type="term" value="P:carbohydrate metabolic process"/>
    <property type="evidence" value="ECO:0007669"/>
    <property type="project" value="InterPro"/>
</dbReference>
<dbReference type="AlphaFoldDB" id="A0A941IYQ2"/>
<keyword evidence="2" id="KW-0472">Membrane</keyword>
<keyword evidence="2" id="KW-1133">Transmembrane helix</keyword>
<dbReference type="RefSeq" id="WP_212193150.1">
    <property type="nucleotide sequence ID" value="NZ_JAGTAR010000050.1"/>
</dbReference>
<reference evidence="4" key="1">
    <citation type="journal article" date="2018" name="Int. J. Syst. Evol. Microbiol.">
        <title>Carboxylicivirga sediminis sp. nov., isolated from coastal sediment.</title>
        <authorList>
            <person name="Wang F.Q."/>
            <person name="Ren L.H."/>
            <person name="Zou R.J."/>
            <person name="Sun Y.Z."/>
            <person name="Liu X.J."/>
            <person name="Jiang F."/>
            <person name="Liu L.J."/>
        </authorList>
    </citation>
    <scope>NUCLEOTIDE SEQUENCE</scope>
    <source>
        <strain evidence="4">JR1</strain>
    </source>
</reference>
<dbReference type="PANTHER" id="PTHR10963:SF55">
    <property type="entry name" value="GLYCOSIDE HYDROLASE FAMILY 16 PROTEIN"/>
    <property type="match status" value="1"/>
</dbReference>
<dbReference type="Proteomes" id="UP000679220">
    <property type="component" value="Unassembled WGS sequence"/>
</dbReference>
<evidence type="ECO:0000313" key="4">
    <source>
        <dbReference type="EMBL" id="MBR8538126.1"/>
    </source>
</evidence>
<organism evidence="4 5">
    <name type="scientific">Carboxylicivirga sediminis</name>
    <dbReference type="NCBI Taxonomy" id="2006564"/>
    <lineage>
        <taxon>Bacteria</taxon>
        <taxon>Pseudomonadati</taxon>
        <taxon>Bacteroidota</taxon>
        <taxon>Bacteroidia</taxon>
        <taxon>Marinilabiliales</taxon>
        <taxon>Marinilabiliaceae</taxon>
        <taxon>Carboxylicivirga</taxon>
    </lineage>
</organism>
<keyword evidence="2" id="KW-0812">Transmembrane</keyword>
<keyword evidence="5" id="KW-1185">Reference proteome</keyword>
<dbReference type="PROSITE" id="PS51762">
    <property type="entry name" value="GH16_2"/>
    <property type="match status" value="1"/>
</dbReference>
<evidence type="ECO:0000259" key="3">
    <source>
        <dbReference type="PROSITE" id="PS51762"/>
    </source>
</evidence>
<comment type="similarity">
    <text evidence="1">Belongs to the glycosyl hydrolase 16 family.</text>
</comment>
<gene>
    <name evidence="4" type="ORF">KDU71_21325</name>
</gene>
<dbReference type="InterPro" id="IPR026444">
    <property type="entry name" value="Secre_tail"/>
</dbReference>
<accession>A0A941IYQ2</accession>
<comment type="caution">
    <text evidence="4">The sequence shown here is derived from an EMBL/GenBank/DDBJ whole genome shotgun (WGS) entry which is preliminary data.</text>
</comment>
<dbReference type="SUPFAM" id="SSF49899">
    <property type="entry name" value="Concanavalin A-like lectins/glucanases"/>
    <property type="match status" value="1"/>
</dbReference>
<dbReference type="PANTHER" id="PTHR10963">
    <property type="entry name" value="GLYCOSYL HYDROLASE-RELATED"/>
    <property type="match status" value="1"/>
</dbReference>
<dbReference type="InterPro" id="IPR050546">
    <property type="entry name" value="Glycosyl_Hydrlase_16"/>
</dbReference>
<dbReference type="EMBL" id="JAGTAR010000050">
    <property type="protein sequence ID" value="MBR8538126.1"/>
    <property type="molecule type" value="Genomic_DNA"/>
</dbReference>
<dbReference type="CDD" id="cd08023">
    <property type="entry name" value="GH16_laminarinase_like"/>
    <property type="match status" value="1"/>
</dbReference>